<dbReference type="InterPro" id="IPR016833">
    <property type="entry name" value="Put_Na-Bile_cotransptr"/>
</dbReference>
<protein>
    <submittedName>
        <fullName evidence="2">Sodium Bile acid symporter family</fullName>
    </submittedName>
</protein>
<feature type="transmembrane region" description="Helical" evidence="1">
    <location>
        <begin position="206"/>
        <end position="224"/>
    </location>
</feature>
<name>A0A2X2YVG7_9ACTO</name>
<dbReference type="Proteomes" id="UP000250245">
    <property type="component" value="Unassembled WGS sequence"/>
</dbReference>
<dbReference type="EMBL" id="UASJ01000001">
    <property type="protein sequence ID" value="SQB64565.1"/>
    <property type="molecule type" value="Genomic_DNA"/>
</dbReference>
<dbReference type="InterPro" id="IPR038770">
    <property type="entry name" value="Na+/solute_symporter_sf"/>
</dbReference>
<feature type="transmembrane region" description="Helical" evidence="1">
    <location>
        <begin position="230"/>
        <end position="255"/>
    </location>
</feature>
<evidence type="ECO:0000256" key="1">
    <source>
        <dbReference type="SAM" id="Phobius"/>
    </source>
</evidence>
<gene>
    <name evidence="2" type="ORF">NCTC11820_00914</name>
</gene>
<dbReference type="PANTHER" id="PTHR18640">
    <property type="entry name" value="SOLUTE CARRIER FAMILY 10 MEMBER 7"/>
    <property type="match status" value="1"/>
</dbReference>
<dbReference type="Gene3D" id="1.20.1530.20">
    <property type="match status" value="1"/>
</dbReference>
<dbReference type="PIRSF" id="PIRSF026166">
    <property type="entry name" value="UCP026166"/>
    <property type="match status" value="1"/>
</dbReference>
<keyword evidence="1" id="KW-1133">Transmembrane helix</keyword>
<dbReference type="RefSeq" id="WP_004006821.1">
    <property type="nucleotide sequence ID" value="NZ_CP068112.1"/>
</dbReference>
<evidence type="ECO:0000313" key="2">
    <source>
        <dbReference type="EMBL" id="SQB64565.1"/>
    </source>
</evidence>
<organism evidence="2 3">
    <name type="scientific">Mobiluncus curtisii</name>
    <dbReference type="NCBI Taxonomy" id="2051"/>
    <lineage>
        <taxon>Bacteria</taxon>
        <taxon>Bacillati</taxon>
        <taxon>Actinomycetota</taxon>
        <taxon>Actinomycetes</taxon>
        <taxon>Actinomycetales</taxon>
        <taxon>Actinomycetaceae</taxon>
        <taxon>Mobiluncus</taxon>
    </lineage>
</organism>
<reference evidence="2 3" key="1">
    <citation type="submission" date="2018-06" db="EMBL/GenBank/DDBJ databases">
        <authorList>
            <consortium name="Pathogen Informatics"/>
            <person name="Doyle S."/>
        </authorList>
    </citation>
    <scope>NUCLEOTIDE SEQUENCE [LARGE SCALE GENOMIC DNA]</scope>
    <source>
        <strain evidence="2 3">NCTC11820</strain>
    </source>
</reference>
<keyword evidence="1" id="KW-0812">Transmembrane</keyword>
<proteinExistence type="predicted"/>
<feature type="transmembrane region" description="Helical" evidence="1">
    <location>
        <begin position="167"/>
        <end position="185"/>
    </location>
</feature>
<feature type="transmembrane region" description="Helical" evidence="1">
    <location>
        <begin position="276"/>
        <end position="302"/>
    </location>
</feature>
<dbReference type="GeneID" id="55565781"/>
<feature type="transmembrane region" description="Helical" evidence="1">
    <location>
        <begin position="97"/>
        <end position="116"/>
    </location>
</feature>
<dbReference type="Pfam" id="PF13593">
    <property type="entry name" value="SBF_like"/>
    <property type="match status" value="1"/>
</dbReference>
<feature type="transmembrane region" description="Helical" evidence="1">
    <location>
        <begin position="7"/>
        <end position="28"/>
    </location>
</feature>
<dbReference type="OMA" id="LPIMIYH"/>
<sequence>MPFIRWFFAYVDWFVFTLLLIMVAGIFIPLPVTVVTGVGSVSHYAIAVLFFVYGARLKTVEVLGGLKNYRLQLVILTSTFVLYPLLGMLNYQSCGWFLGPSFALGMYYTCLLPSTVQSSIGFTSIAGGNVAGAVTAATISNLVGTFATPLLVLLLLGRVGTVSLTTLRDIAILILLPFVLGQLSGRWTRDWLNAHPVITKTVDKGTIYLVVIAAVSSAKLHGLWDTVEALDFVLIGADALVIVGIMLILTWYGWGKLCALNRADRIAAMMCGSKKSLATGLPMAMIIFPTSTFGAIAVPIMLLHLEQLIMCSVIATQLGRGAGPRQADF</sequence>
<feature type="transmembrane region" description="Helical" evidence="1">
    <location>
        <begin position="73"/>
        <end position="91"/>
    </location>
</feature>
<accession>A0A2X2YVG7</accession>
<feature type="transmembrane region" description="Helical" evidence="1">
    <location>
        <begin position="34"/>
        <end position="53"/>
    </location>
</feature>
<evidence type="ECO:0000313" key="3">
    <source>
        <dbReference type="Proteomes" id="UP000250245"/>
    </source>
</evidence>
<keyword evidence="1" id="KW-0472">Membrane</keyword>
<feature type="transmembrane region" description="Helical" evidence="1">
    <location>
        <begin position="128"/>
        <end position="155"/>
    </location>
</feature>
<dbReference type="PANTHER" id="PTHR18640:SF5">
    <property type="entry name" value="SODIUM_BILE ACID COTRANSPORTER 7"/>
    <property type="match status" value="1"/>
</dbReference>
<dbReference type="AlphaFoldDB" id="A0A2X2YVG7"/>
<dbReference type="GO" id="GO:0005886">
    <property type="term" value="C:plasma membrane"/>
    <property type="evidence" value="ECO:0007669"/>
    <property type="project" value="TreeGrafter"/>
</dbReference>